<feature type="compositionally biased region" description="Polar residues" evidence="12">
    <location>
        <begin position="507"/>
        <end position="535"/>
    </location>
</feature>
<dbReference type="Pfam" id="PF22996">
    <property type="entry name" value="C2H2-2nd_BIRD-IDD"/>
    <property type="match status" value="1"/>
</dbReference>
<feature type="compositionally biased region" description="Polar residues" evidence="12">
    <location>
        <begin position="665"/>
        <end position="677"/>
    </location>
</feature>
<evidence type="ECO:0000256" key="12">
    <source>
        <dbReference type="SAM" id="MobiDB-lite"/>
    </source>
</evidence>
<keyword evidence="3 11" id="KW-0863">Zinc-finger</keyword>
<accession>A0A1D6IHW9</accession>
<feature type="compositionally biased region" description="Polar residues" evidence="12">
    <location>
        <begin position="612"/>
        <end position="625"/>
    </location>
</feature>
<evidence type="ECO:0000313" key="16">
    <source>
        <dbReference type="Proteomes" id="UP000007305"/>
    </source>
</evidence>
<dbReference type="EMBL" id="CM007650">
    <property type="protein sequence ID" value="ONM59085.1"/>
    <property type="molecule type" value="Genomic_DNA"/>
</dbReference>
<feature type="compositionally biased region" description="Pro residues" evidence="12">
    <location>
        <begin position="254"/>
        <end position="310"/>
    </location>
</feature>
<feature type="region of interest" description="Disordered" evidence="12">
    <location>
        <begin position="790"/>
        <end position="815"/>
    </location>
</feature>
<dbReference type="PaxDb" id="4577-GRMZM2G058197_P01"/>
<evidence type="ECO:0000256" key="9">
    <source>
        <dbReference type="ARBA" id="ARBA00072973"/>
    </source>
</evidence>
<dbReference type="ExpressionAtlas" id="A0A1D6IHW9">
    <property type="expression patterns" value="baseline and differential"/>
</dbReference>
<feature type="domain" description="C2H2-type" evidence="13">
    <location>
        <begin position="140"/>
        <end position="168"/>
    </location>
</feature>
<keyword evidence="16" id="KW-1185">Reference proteome</keyword>
<dbReference type="OrthoDB" id="5428132at2759"/>
<evidence type="ECO:0000256" key="7">
    <source>
        <dbReference type="ARBA" id="ARBA00023163"/>
    </source>
</evidence>
<keyword evidence="17" id="KW-1267">Proteomics identification</keyword>
<feature type="compositionally biased region" description="Basic and acidic residues" evidence="12">
    <location>
        <begin position="536"/>
        <end position="549"/>
    </location>
</feature>
<feature type="compositionally biased region" description="Polar residues" evidence="12">
    <location>
        <begin position="550"/>
        <end position="564"/>
    </location>
</feature>
<keyword evidence="1" id="KW-0479">Metal-binding</keyword>
<keyword evidence="6" id="KW-0010">Activator</keyword>
<proteinExistence type="evidence at protein level"/>
<evidence type="ECO:0000256" key="10">
    <source>
        <dbReference type="ARBA" id="ARBA00083437"/>
    </source>
</evidence>
<dbReference type="STRING" id="4577.A0A1D6IHW9"/>
<keyword evidence="5" id="KW-0805">Transcription regulation</keyword>
<feature type="region of interest" description="Disordered" evidence="12">
    <location>
        <begin position="498"/>
        <end position="691"/>
    </location>
</feature>
<dbReference type="Gene3D" id="3.30.160.60">
    <property type="entry name" value="Classic Zinc Finger"/>
    <property type="match status" value="2"/>
</dbReference>
<organism evidence="14">
    <name type="scientific">Zea mays</name>
    <name type="common">Maize</name>
    <dbReference type="NCBI Taxonomy" id="4577"/>
    <lineage>
        <taxon>Eukaryota</taxon>
        <taxon>Viridiplantae</taxon>
        <taxon>Streptophyta</taxon>
        <taxon>Embryophyta</taxon>
        <taxon>Tracheophyta</taxon>
        <taxon>Spermatophyta</taxon>
        <taxon>Magnoliopsida</taxon>
        <taxon>Liliopsida</taxon>
        <taxon>Poales</taxon>
        <taxon>Poaceae</taxon>
        <taxon>PACMAD clade</taxon>
        <taxon>Panicoideae</taxon>
        <taxon>Andropogonodae</taxon>
        <taxon>Andropogoneae</taxon>
        <taxon>Tripsacinae</taxon>
        <taxon>Zea</taxon>
    </lineage>
</organism>
<feature type="domain" description="C2H2-type" evidence="13">
    <location>
        <begin position="62"/>
        <end position="84"/>
    </location>
</feature>
<feature type="compositionally biased region" description="Polar residues" evidence="12">
    <location>
        <begin position="581"/>
        <end position="595"/>
    </location>
</feature>
<dbReference type="InterPro" id="IPR031140">
    <property type="entry name" value="IDD1-16"/>
</dbReference>
<dbReference type="PROSITE" id="PS00028">
    <property type="entry name" value="ZINC_FINGER_C2H2_1"/>
    <property type="match status" value="1"/>
</dbReference>
<dbReference type="PANTHER" id="PTHR10593:SF29">
    <property type="entry name" value="OS07G0581366 PROTEIN"/>
    <property type="match status" value="1"/>
</dbReference>
<evidence type="ECO:0000256" key="4">
    <source>
        <dbReference type="ARBA" id="ARBA00022833"/>
    </source>
</evidence>
<evidence type="ECO:0000313" key="14">
    <source>
        <dbReference type="EMBL" id="ONM59085.1"/>
    </source>
</evidence>
<dbReference type="GO" id="GO:0008270">
    <property type="term" value="F:zinc ion binding"/>
    <property type="evidence" value="ECO:0007669"/>
    <property type="project" value="UniProtKB-KW"/>
</dbReference>
<dbReference type="InterPro" id="IPR036236">
    <property type="entry name" value="Znf_C2H2_sf"/>
</dbReference>
<comment type="function">
    <text evidence="8">Transcription activator that acts as a flowering master switch in both long and short days, independently of the circadian clock. Promotes flowering upstream of HD1 by up-regulating FTL1, FTL4, FTL5, FTL6, EHD1, HD3A and RFT1. Seems to repress FTL11 expression. May recognize the consensus motif 5'-TTTGTCGTAAT-3' in target gene promoters.</text>
</comment>
<dbReference type="Pfam" id="PF00096">
    <property type="entry name" value="zf-C2H2"/>
    <property type="match status" value="1"/>
</dbReference>
<dbReference type="InterPro" id="IPR013087">
    <property type="entry name" value="Znf_C2H2_type"/>
</dbReference>
<evidence type="ECO:0007829" key="17">
    <source>
        <dbReference type="PeptideAtlas" id="A0A1D6IHW9"/>
    </source>
</evidence>
<keyword evidence="2" id="KW-0677">Repeat</keyword>
<dbReference type="EnsemblPlants" id="Zm00001eb325590_T003">
    <property type="protein sequence ID" value="Zm00001eb325590_P003"/>
    <property type="gene ID" value="Zm00001eb325590"/>
</dbReference>
<dbReference type="Gramene" id="Zm00001eb325590_T003">
    <property type="protein sequence ID" value="Zm00001eb325590_P003"/>
    <property type="gene ID" value="Zm00001eb325590"/>
</dbReference>
<reference evidence="15" key="2">
    <citation type="submission" date="2019-07" db="EMBL/GenBank/DDBJ databases">
        <authorList>
            <person name="Seetharam A."/>
            <person name="Woodhouse M."/>
            <person name="Cannon E."/>
        </authorList>
    </citation>
    <scope>NUCLEOTIDE SEQUENCE [LARGE SCALE GENOMIC DNA]</scope>
    <source>
        <strain evidence="15">cv. B73</strain>
    </source>
</reference>
<dbReference type="Proteomes" id="UP000007305">
    <property type="component" value="Chromosome 7"/>
</dbReference>
<dbReference type="InterPro" id="IPR055187">
    <property type="entry name" value="C2CH-3rd_BIRD-IDD"/>
</dbReference>
<feature type="compositionally biased region" description="Low complexity" evidence="12">
    <location>
        <begin position="678"/>
        <end position="691"/>
    </location>
</feature>
<dbReference type="InterPro" id="IPR055186">
    <property type="entry name" value="C2H2-2nd_BIRD-IDD"/>
</dbReference>
<dbReference type="Pfam" id="PF22995">
    <property type="entry name" value="C2CH-3rd_BIRD-IDD"/>
    <property type="match status" value="1"/>
</dbReference>
<dbReference type="FunFam" id="3.30.160.60:FF:000554">
    <property type="entry name" value="protein indeterminate-domain 12-like"/>
    <property type="match status" value="1"/>
</dbReference>
<gene>
    <name evidence="15" type="primary">LOC103633352</name>
    <name evidence="14" type="ORF">ZEAMMB73_Zm00001d021932</name>
</gene>
<keyword evidence="4" id="KW-0862">Zinc</keyword>
<evidence type="ECO:0000256" key="11">
    <source>
        <dbReference type="PROSITE-ProRule" id="PRU00042"/>
    </source>
</evidence>
<dbReference type="GeneID" id="103633352"/>
<dbReference type="GO" id="GO:0003700">
    <property type="term" value="F:DNA-binding transcription factor activity"/>
    <property type="evidence" value="ECO:0000318"/>
    <property type="project" value="GO_Central"/>
</dbReference>
<dbReference type="PROSITE" id="PS50157">
    <property type="entry name" value="ZINC_FINGER_C2H2_2"/>
    <property type="match status" value="2"/>
</dbReference>
<dbReference type="GO" id="GO:0005634">
    <property type="term" value="C:nucleus"/>
    <property type="evidence" value="ECO:0000318"/>
    <property type="project" value="GO_Central"/>
</dbReference>
<dbReference type="IntAct" id="A0A1D6IHW9">
    <property type="interactions" value="1"/>
</dbReference>
<dbReference type="SUPFAM" id="SSF57667">
    <property type="entry name" value="beta-beta-alpha zinc fingers"/>
    <property type="match status" value="1"/>
</dbReference>
<evidence type="ECO:0000256" key="8">
    <source>
        <dbReference type="ARBA" id="ARBA00059785"/>
    </source>
</evidence>
<sequence>MPPPHPTDAEAGPEQVAPTEAVPLAAAAPAPVKKKRNLPGTPDPDAEVIALSPGTLLATNRFVCEVCGKGFQRDQNLQLHRRGHNLPWRLRQRGPGAAPPRRRVYVCPEPGCVHHSPTRALGDLTGIKKHFCRKHGEKRWACPRCGKRYAVQADLKAHAKTCGTREYRCDCGTLFTRRDSFVTHRAFCGALGEETGRALAPPAPPSPRPPDLEAEENVDNDKEEEENEDSALAEVEVPQRVEVAVPEEPEPEPQRIPSPPPLPQEPPCRPSPPPLPQEQPRRVSPPPLPKEPPCHHPTPPPLPKEPQRLPFPPEQQAVVALVPNVDEPEVAAVGTVAAKLEDETDQDETTCFQEADQYKDAELEVSNLLDKDTPMLPCFLPSPSEAIGTDGSSTTCGAGGSVSNSIVPSTTTNTFAGLFASATTSTTSQSRSLRDLIGVDPTFLCLAIGAPSLFPQTSASNSGTFAPPPAPHMSATALLQKATEAGATQSSSSFLKEFGLASSSSSPRPKQQQPHGRVAETSTDPWQYRNSNQQMEMERHQSHQRREMESSSQPWQHPRITQQMEMERHHQRSHQQREMESSSQPWQHPRSTQQMEMERHHQRSHQQREMESSSQPWQHPRSTQQMEMERHHQRNHRQRETESSSQQWHHHHHHPNDQMMGLESYRSNQQMEMDPSSQQRWAQHQRSNQQQQMEMMERHHLSNQQIRSTQQMERRAMVSGGGLGLGLAYESGNPGLPLPDLMTGPSPLLGPKPATLDFLGLGIGGTMGGSTASRGLPALMVGRELDMGPSAQVPPAAAAAPWEDAKRKTNGRTIL</sequence>
<keyword evidence="7" id="KW-0804">Transcription</keyword>
<reference evidence="14 16" key="1">
    <citation type="submission" date="2015-12" db="EMBL/GenBank/DDBJ databases">
        <title>Update maize B73 reference genome by single molecule sequencing technologies.</title>
        <authorList>
            <consortium name="Maize Genome Sequencing Project"/>
            <person name="Ware D."/>
        </authorList>
    </citation>
    <scope>NUCLEOTIDE SEQUENCE [LARGE SCALE GENOMIC DNA]</scope>
    <source>
        <strain evidence="16">cv. B73</strain>
        <tissue evidence="14">Seedling</tissue>
    </source>
</reference>
<evidence type="ECO:0000259" key="13">
    <source>
        <dbReference type="PROSITE" id="PS50157"/>
    </source>
</evidence>
<name>A0A1D6IHW9_MAIZE</name>
<feature type="compositionally biased region" description="Low complexity" evidence="12">
    <location>
        <begin position="232"/>
        <end position="244"/>
    </location>
</feature>
<dbReference type="eggNOG" id="KOG1721">
    <property type="taxonomic scope" value="Eukaryota"/>
</dbReference>
<protein>
    <recommendedName>
        <fullName evidence="9">Protein EARLY HEADING DATE 2</fullName>
    </recommendedName>
    <alternativeName>
        <fullName evidence="10">Protein RICE INDETERMINATE 1</fullName>
    </alternativeName>
</protein>
<dbReference type="Pfam" id="PF22992">
    <property type="entry name" value="C2CH-4th_BIRD-IDD"/>
    <property type="match status" value="1"/>
</dbReference>
<feature type="region of interest" description="Disordered" evidence="12">
    <location>
        <begin position="1"/>
        <end position="45"/>
    </location>
</feature>
<dbReference type="OMA" id="WHHRSNQ"/>
<evidence type="ECO:0000256" key="2">
    <source>
        <dbReference type="ARBA" id="ARBA00022737"/>
    </source>
</evidence>
<dbReference type="RefSeq" id="XP_008653283.1">
    <property type="nucleotide sequence ID" value="XM_008655061.4"/>
</dbReference>
<evidence type="ECO:0000256" key="6">
    <source>
        <dbReference type="ARBA" id="ARBA00023159"/>
    </source>
</evidence>
<dbReference type="EnsemblPlants" id="Zm00001eb325590_T001">
    <property type="protein sequence ID" value="Zm00001eb325590_P001"/>
    <property type="gene ID" value="Zm00001eb325590"/>
</dbReference>
<feature type="region of interest" description="Disordered" evidence="12">
    <location>
        <begin position="195"/>
        <end position="310"/>
    </location>
</feature>
<reference evidence="15" key="3">
    <citation type="submission" date="2021-05" db="UniProtKB">
        <authorList>
            <consortium name="EnsemblPlants"/>
        </authorList>
    </citation>
    <scope>IDENTIFICATION</scope>
    <source>
        <strain evidence="15">cv. B73</strain>
    </source>
</reference>
<evidence type="ECO:0000256" key="5">
    <source>
        <dbReference type="ARBA" id="ARBA00023015"/>
    </source>
</evidence>
<evidence type="ECO:0000313" key="15">
    <source>
        <dbReference type="EnsemblPlants" id="Zm00001eb325590_P001"/>
    </source>
</evidence>
<feature type="compositionally biased region" description="Acidic residues" evidence="12">
    <location>
        <begin position="212"/>
        <end position="231"/>
    </location>
</feature>
<evidence type="ECO:0000256" key="3">
    <source>
        <dbReference type="ARBA" id="ARBA00022771"/>
    </source>
</evidence>
<dbReference type="InterPro" id="IPR055185">
    <property type="entry name" value="C2CH-4th_BIRD-IDD"/>
</dbReference>
<dbReference type="SMART" id="SM00355">
    <property type="entry name" value="ZnF_C2H2"/>
    <property type="match status" value="3"/>
</dbReference>
<feature type="compositionally biased region" description="Low complexity" evidence="12">
    <location>
        <begin position="16"/>
        <end position="31"/>
    </location>
</feature>
<dbReference type="AlphaFoldDB" id="A0A1D6IHW9"/>
<dbReference type="PANTHER" id="PTHR10593">
    <property type="entry name" value="SERINE/THREONINE-PROTEIN KINASE RIO"/>
    <property type="match status" value="1"/>
</dbReference>
<evidence type="ECO:0000256" key="1">
    <source>
        <dbReference type="ARBA" id="ARBA00022723"/>
    </source>
</evidence>
<dbReference type="FunFam" id="3.30.160.60:FF:000131">
    <property type="entry name" value="protein indeterminate-domain 5, chloroplastic-like"/>
    <property type="match status" value="1"/>
</dbReference>
<dbReference type="Gramene" id="Zm00001eb325590_T001">
    <property type="protein sequence ID" value="Zm00001eb325590_P001"/>
    <property type="gene ID" value="Zm00001eb325590"/>
</dbReference>
<dbReference type="KEGG" id="zma:103633352"/>